<comment type="catalytic activity">
    <reaction evidence="14 18">
        <text>ATP + H2O + phospholipidSide 1 = ADP + phosphate + phospholipidSide 2.</text>
        <dbReference type="EC" id="7.6.2.1"/>
    </reaction>
</comment>
<evidence type="ECO:0000256" key="7">
    <source>
        <dbReference type="ARBA" id="ARBA00022741"/>
    </source>
</evidence>
<dbReference type="InterPro" id="IPR023214">
    <property type="entry name" value="HAD_sf"/>
</dbReference>
<dbReference type="InterPro" id="IPR044492">
    <property type="entry name" value="P_typ_ATPase_HD_dom"/>
</dbReference>
<keyword evidence="22" id="KW-1185">Reference proteome</keyword>
<feature type="binding site" evidence="16">
    <location>
        <position position="717"/>
    </location>
    <ligand>
        <name>ATP</name>
        <dbReference type="ChEBI" id="CHEBI:30616"/>
    </ligand>
</feature>
<keyword evidence="10 18" id="KW-1278">Translocase</keyword>
<feature type="binding site" evidence="16">
    <location>
        <position position="450"/>
    </location>
    <ligand>
        <name>ATP</name>
        <dbReference type="ChEBI" id="CHEBI:30616"/>
    </ligand>
</feature>
<evidence type="ECO:0000259" key="20">
    <source>
        <dbReference type="Pfam" id="PF16212"/>
    </source>
</evidence>
<feature type="transmembrane region" description="Helical" evidence="18">
    <location>
        <begin position="934"/>
        <end position="953"/>
    </location>
</feature>
<dbReference type="PROSITE" id="PS00154">
    <property type="entry name" value="ATPASE_E1_E2"/>
    <property type="match status" value="1"/>
</dbReference>
<keyword evidence="8 16" id="KW-0067">ATP-binding</keyword>
<dbReference type="Gene3D" id="3.40.50.1000">
    <property type="entry name" value="HAD superfamily/HAD-like"/>
    <property type="match status" value="1"/>
</dbReference>
<feature type="active site" description="4-aspartylphosphate intermediate" evidence="15">
    <location>
        <position position="355"/>
    </location>
</feature>
<feature type="transmembrane region" description="Helical" evidence="18">
    <location>
        <begin position="903"/>
        <end position="922"/>
    </location>
</feature>
<dbReference type="GO" id="GO:0005886">
    <property type="term" value="C:plasma membrane"/>
    <property type="evidence" value="ECO:0007669"/>
    <property type="project" value="TreeGrafter"/>
</dbReference>
<evidence type="ECO:0000256" key="13">
    <source>
        <dbReference type="ARBA" id="ARBA00023136"/>
    </source>
</evidence>
<dbReference type="SFLD" id="SFLDS00003">
    <property type="entry name" value="Haloacid_Dehalogenase"/>
    <property type="match status" value="1"/>
</dbReference>
<dbReference type="GO" id="GO:0006897">
    <property type="term" value="P:endocytosis"/>
    <property type="evidence" value="ECO:0007669"/>
    <property type="project" value="TreeGrafter"/>
</dbReference>
<evidence type="ECO:0000256" key="2">
    <source>
        <dbReference type="ARBA" id="ARBA00004127"/>
    </source>
</evidence>
<dbReference type="SUPFAM" id="SSF81660">
    <property type="entry name" value="Metal cation-transporting ATPase, ATP-binding domain N"/>
    <property type="match status" value="1"/>
</dbReference>
<dbReference type="InterPro" id="IPR006539">
    <property type="entry name" value="P-type_ATPase_IV"/>
</dbReference>
<feature type="domain" description="P-type ATPase N-terminal" evidence="19">
    <location>
        <begin position="23"/>
        <end position="74"/>
    </location>
</feature>
<dbReference type="SUPFAM" id="SSF81653">
    <property type="entry name" value="Calcium ATPase, transduction domain A"/>
    <property type="match status" value="1"/>
</dbReference>
<feature type="domain" description="P-type ATPase C-terminal" evidence="20">
    <location>
        <begin position="764"/>
        <end position="992"/>
    </location>
</feature>
<dbReference type="SUPFAM" id="SSF56784">
    <property type="entry name" value="HAD-like"/>
    <property type="match status" value="1"/>
</dbReference>
<feature type="transmembrane region" description="Helical" evidence="18">
    <location>
        <begin position="798"/>
        <end position="820"/>
    </location>
</feature>
<feature type="binding site" evidence="16">
    <location>
        <position position="547"/>
    </location>
    <ligand>
        <name>ATP</name>
        <dbReference type="ChEBI" id="CHEBI:30616"/>
    </ligand>
</feature>
<feature type="transmembrane region" description="Helical" evidence="18">
    <location>
        <begin position="66"/>
        <end position="86"/>
    </location>
</feature>
<keyword evidence="11 18" id="KW-1133">Transmembrane helix</keyword>
<keyword evidence="4" id="KW-0813">Transport</keyword>
<feature type="binding site" evidence="16">
    <location>
        <position position="355"/>
    </location>
    <ligand>
        <name>ATP</name>
        <dbReference type="ChEBI" id="CHEBI:30616"/>
    </ligand>
</feature>
<feature type="binding site" evidence="16">
    <location>
        <position position="741"/>
    </location>
    <ligand>
        <name>ATP</name>
        <dbReference type="ChEBI" id="CHEBI:30616"/>
    </ligand>
</feature>
<evidence type="ECO:0000256" key="15">
    <source>
        <dbReference type="PIRSR" id="PIRSR606539-1"/>
    </source>
</evidence>
<dbReference type="SFLD" id="SFLDG00002">
    <property type="entry name" value="C1.7:_P-type_atpase_like"/>
    <property type="match status" value="1"/>
</dbReference>
<dbReference type="Gene3D" id="2.70.150.10">
    <property type="entry name" value="Calcium-transporting ATPase, cytoplasmic transduction domain A"/>
    <property type="match status" value="1"/>
</dbReference>
<feature type="binding site" evidence="16">
    <location>
        <position position="515"/>
    </location>
    <ligand>
        <name>ATP</name>
        <dbReference type="ChEBI" id="CHEBI:30616"/>
    </ligand>
</feature>
<evidence type="ECO:0000256" key="6">
    <source>
        <dbReference type="ARBA" id="ARBA00022723"/>
    </source>
</evidence>
<dbReference type="AlphaFoldDB" id="A0A1R2B4R6"/>
<dbReference type="NCBIfam" id="TIGR01652">
    <property type="entry name" value="ATPase-Plipid"/>
    <property type="match status" value="1"/>
</dbReference>
<dbReference type="Proteomes" id="UP000187209">
    <property type="component" value="Unassembled WGS sequence"/>
</dbReference>
<gene>
    <name evidence="21" type="ORF">SteCoe_29926</name>
</gene>
<dbReference type="GO" id="GO:0005802">
    <property type="term" value="C:trans-Golgi network"/>
    <property type="evidence" value="ECO:0007669"/>
    <property type="project" value="TreeGrafter"/>
</dbReference>
<dbReference type="GO" id="GO:0016887">
    <property type="term" value="F:ATP hydrolysis activity"/>
    <property type="evidence" value="ECO:0007669"/>
    <property type="project" value="InterPro"/>
</dbReference>
<dbReference type="GO" id="GO:0045332">
    <property type="term" value="P:phospholipid translocation"/>
    <property type="evidence" value="ECO:0007669"/>
    <property type="project" value="TreeGrafter"/>
</dbReference>
<feature type="binding site" evidence="16">
    <location>
        <position position="740"/>
    </location>
    <ligand>
        <name>ATP</name>
        <dbReference type="ChEBI" id="CHEBI:30616"/>
    </ligand>
</feature>
<dbReference type="PANTHER" id="PTHR24092:SF5">
    <property type="entry name" value="PHOSPHOLIPID-TRANSPORTING ATPASE"/>
    <property type="match status" value="1"/>
</dbReference>
<evidence type="ECO:0000256" key="9">
    <source>
        <dbReference type="ARBA" id="ARBA00022842"/>
    </source>
</evidence>
<accession>A0A1R2B4R6</accession>
<evidence type="ECO:0000259" key="19">
    <source>
        <dbReference type="Pfam" id="PF16209"/>
    </source>
</evidence>
<dbReference type="PANTHER" id="PTHR24092">
    <property type="entry name" value="PROBABLE PHOSPHOLIPID-TRANSPORTING ATPASE"/>
    <property type="match status" value="1"/>
</dbReference>
<feature type="binding site" evidence="16">
    <location>
        <position position="357"/>
    </location>
    <ligand>
        <name>ATP</name>
        <dbReference type="ChEBI" id="CHEBI:30616"/>
    </ligand>
</feature>
<dbReference type="InterPro" id="IPR036412">
    <property type="entry name" value="HAD-like_sf"/>
</dbReference>
<feature type="binding site" evidence="16">
    <location>
        <position position="629"/>
    </location>
    <ligand>
        <name>ATP</name>
        <dbReference type="ChEBI" id="CHEBI:30616"/>
    </ligand>
</feature>
<dbReference type="GO" id="GO:0005524">
    <property type="term" value="F:ATP binding"/>
    <property type="evidence" value="ECO:0007669"/>
    <property type="project" value="UniProtKB-UniRule"/>
</dbReference>
<keyword evidence="13 18" id="KW-0472">Membrane</keyword>
<dbReference type="NCBIfam" id="TIGR01494">
    <property type="entry name" value="ATPase_P-type"/>
    <property type="match status" value="3"/>
</dbReference>
<dbReference type="InterPro" id="IPR023299">
    <property type="entry name" value="ATPase_P-typ_cyto_dom_N"/>
</dbReference>
<reference evidence="21 22" key="1">
    <citation type="submission" date="2016-11" db="EMBL/GenBank/DDBJ databases">
        <title>The macronuclear genome of Stentor coeruleus: a giant cell with tiny introns.</title>
        <authorList>
            <person name="Slabodnick M."/>
            <person name="Ruby J.G."/>
            <person name="Reiff S.B."/>
            <person name="Swart E.C."/>
            <person name="Gosai S."/>
            <person name="Prabakaran S."/>
            <person name="Witkowska E."/>
            <person name="Larue G.E."/>
            <person name="Fisher S."/>
            <person name="Freeman R.M."/>
            <person name="Gunawardena J."/>
            <person name="Chu W."/>
            <person name="Stover N.A."/>
            <person name="Gregory B.D."/>
            <person name="Nowacki M."/>
            <person name="Derisi J."/>
            <person name="Roy S.W."/>
            <person name="Marshall W.F."/>
            <person name="Sood P."/>
        </authorList>
    </citation>
    <scope>NUCLEOTIDE SEQUENCE [LARGE SCALE GENOMIC DNA]</scope>
    <source>
        <strain evidence="21">WM001</strain>
    </source>
</reference>
<evidence type="ECO:0000256" key="12">
    <source>
        <dbReference type="ARBA" id="ARBA00023055"/>
    </source>
</evidence>
<dbReference type="SUPFAM" id="SSF81665">
    <property type="entry name" value="Calcium ATPase, transmembrane domain M"/>
    <property type="match status" value="1"/>
</dbReference>
<comment type="caution">
    <text evidence="21">The sequence shown here is derived from an EMBL/GenBank/DDBJ whole genome shotgun (WGS) entry which is preliminary data.</text>
</comment>
<keyword evidence="5 18" id="KW-0812">Transmembrane</keyword>
<sequence length="1003" mass="114463">MDSSQQIVYREIKLSGMISCKNISNSVKNTKYTIFNFLFLFLYYQFKQPMNFFFLIISLSQTYPPLQVGFLFTYIAPLVFVMVVTMSKEAYDDYLRWKRDTEVNNEEYQRITSAGISKIVSSDIEIGQILQITHGERIPADMILLKTHEESGTVFIKTDQLDGETDWKLRKSIVMTQTIEVQDMGKFNAKILVKPPEKNIYEFTGKIINQDIEEGLSLENTLWANTTLASGSCIGIVIYTGKETRSVMNSREPSNKLGTTDKELNTLSVYLVTLMLFIAFFLLSLSGFTENSPISLVRYVLLLTNIIPISLRVNMDLAKIFYCYQISNDESIGKAKPRNRTIPEELGRIHYLLTDKTGTLTKNEMVLKIASLENYTFTVDQANITEMRDLIAKNLENNPFPIGDWQSRKRKKRDVDFAIRDFATALALCNNVTPINENGQKILQASSPDEIALVRFAEEIGVVLYKRTTKEITIRTDKGRDAYKILNIFPFTSSSKRMGIILHHKKTDRIIFYLKGADEVIKDKIGANVAQTKMVEDCETYAMEGLRTLAITQRILSAEEYKEFSTSHDRAAALMENRDFELRKVIDSIETNMDYLGVTGVEDKLQDDVDKVISKLINGGIKIWMLTGDKVETAKCIAIATGLRKRENKFIELTSLKTQNEIRESQLMKEDPDIGNYVLVIDGISLALVIKYFSKDFVQFASKCAGVVCCRVSPTQKSQIVEALQKETIFRVCAIGDGGNDVGMIQAAHVGIGVEGKEGHQASLAADFSISEFKYLADLVLWHGRLSYLRTAKLANFVFHRGMIISVIQILFIVLFYYSAIPIYNGYLMFGYSTAFTSLPVFALILDEDFDRKSIDGYPILYRTVQLGRALNMTRFFLWMFKSVYQGSAIMLLSIILFPHDNFVNIVAITFSSLIFTELLNIFSQIQNWKPPMVLAELFSLLIYLISIIFLKSYFDLKFIVRADFFWKVLIITAVSWLPLHMAKVIKEKIWPPKNRQIQNYNF</sequence>
<dbReference type="Pfam" id="PF16209">
    <property type="entry name" value="PhoLip_ATPase_N"/>
    <property type="match status" value="1"/>
</dbReference>
<dbReference type="EC" id="7.6.2.1" evidence="18"/>
<dbReference type="Pfam" id="PF08282">
    <property type="entry name" value="Hydrolase_3"/>
    <property type="match status" value="1"/>
</dbReference>
<dbReference type="InterPro" id="IPR023298">
    <property type="entry name" value="ATPase_P-typ_TM_dom_sf"/>
</dbReference>
<feature type="binding site" evidence="17">
    <location>
        <position position="355"/>
    </location>
    <ligand>
        <name>Mg(2+)</name>
        <dbReference type="ChEBI" id="CHEBI:18420"/>
    </ligand>
</feature>
<organism evidence="21 22">
    <name type="scientific">Stentor coeruleus</name>
    <dbReference type="NCBI Taxonomy" id="5963"/>
    <lineage>
        <taxon>Eukaryota</taxon>
        <taxon>Sar</taxon>
        <taxon>Alveolata</taxon>
        <taxon>Ciliophora</taxon>
        <taxon>Postciliodesmatophora</taxon>
        <taxon>Heterotrichea</taxon>
        <taxon>Heterotrichida</taxon>
        <taxon>Stentoridae</taxon>
        <taxon>Stentor</taxon>
    </lineage>
</organism>
<dbReference type="EMBL" id="MPUH01000957">
    <property type="protein sequence ID" value="OMJ71781.1"/>
    <property type="molecule type" value="Genomic_DNA"/>
</dbReference>
<name>A0A1R2B4R6_9CILI</name>
<dbReference type="Pfam" id="PF16212">
    <property type="entry name" value="PhoLip_ATPase_C"/>
    <property type="match status" value="1"/>
</dbReference>
<dbReference type="GO" id="GO:0005768">
    <property type="term" value="C:endosome"/>
    <property type="evidence" value="ECO:0007669"/>
    <property type="project" value="TreeGrafter"/>
</dbReference>
<evidence type="ECO:0000256" key="14">
    <source>
        <dbReference type="ARBA" id="ARBA00034036"/>
    </source>
</evidence>
<feature type="binding site" evidence="16">
    <location>
        <position position="628"/>
    </location>
    <ligand>
        <name>ATP</name>
        <dbReference type="ChEBI" id="CHEBI:30616"/>
    </ligand>
</feature>
<evidence type="ECO:0000256" key="11">
    <source>
        <dbReference type="ARBA" id="ARBA00022989"/>
    </source>
</evidence>
<feature type="binding site" evidence="17">
    <location>
        <position position="737"/>
    </location>
    <ligand>
        <name>Mg(2+)</name>
        <dbReference type="ChEBI" id="CHEBI:18420"/>
    </ligand>
</feature>
<feature type="binding site" evidence="17">
    <location>
        <position position="357"/>
    </location>
    <ligand>
        <name>Mg(2+)</name>
        <dbReference type="ChEBI" id="CHEBI:18420"/>
    </ligand>
</feature>
<evidence type="ECO:0000256" key="18">
    <source>
        <dbReference type="RuleBase" id="RU362033"/>
    </source>
</evidence>
<evidence type="ECO:0000256" key="8">
    <source>
        <dbReference type="ARBA" id="ARBA00022840"/>
    </source>
</evidence>
<dbReference type="GO" id="GO:0006890">
    <property type="term" value="P:retrograde vesicle-mediated transport, Golgi to endoplasmic reticulum"/>
    <property type="evidence" value="ECO:0007669"/>
    <property type="project" value="TreeGrafter"/>
</dbReference>
<evidence type="ECO:0000256" key="16">
    <source>
        <dbReference type="PIRSR" id="PIRSR606539-2"/>
    </source>
</evidence>
<evidence type="ECO:0000256" key="17">
    <source>
        <dbReference type="PIRSR" id="PIRSR606539-3"/>
    </source>
</evidence>
<feature type="transmembrane region" description="Helical" evidence="18">
    <location>
        <begin position="267"/>
        <end position="288"/>
    </location>
</feature>
<evidence type="ECO:0000256" key="1">
    <source>
        <dbReference type="ARBA" id="ARBA00001946"/>
    </source>
</evidence>
<dbReference type="GO" id="GO:0000287">
    <property type="term" value="F:magnesium ion binding"/>
    <property type="evidence" value="ECO:0007669"/>
    <property type="project" value="UniProtKB-UniRule"/>
</dbReference>
<feature type="transmembrane region" description="Helical" evidence="18">
    <location>
        <begin position="29"/>
        <end position="46"/>
    </location>
</feature>
<dbReference type="GO" id="GO:0140326">
    <property type="term" value="F:ATPase-coupled intramembrane lipid transporter activity"/>
    <property type="evidence" value="ECO:0007669"/>
    <property type="project" value="UniProtKB-EC"/>
</dbReference>
<dbReference type="PRINTS" id="PR00119">
    <property type="entry name" value="CATATPASE"/>
</dbReference>
<dbReference type="InterPro" id="IPR018303">
    <property type="entry name" value="ATPase_P-typ_P_site"/>
</dbReference>
<dbReference type="Pfam" id="PF13246">
    <property type="entry name" value="Cation_ATPase"/>
    <property type="match status" value="1"/>
</dbReference>
<keyword evidence="7 16" id="KW-0547">Nucleotide-binding</keyword>
<dbReference type="InterPro" id="IPR008250">
    <property type="entry name" value="ATPase_P-typ_transduc_dom_A_sf"/>
</dbReference>
<comment type="cofactor">
    <cofactor evidence="1 17">
        <name>Mg(2+)</name>
        <dbReference type="ChEBI" id="CHEBI:18420"/>
    </cofactor>
</comment>
<evidence type="ECO:0000256" key="4">
    <source>
        <dbReference type="ARBA" id="ARBA00022448"/>
    </source>
</evidence>
<feature type="binding site" evidence="16">
    <location>
        <position position="356"/>
    </location>
    <ligand>
        <name>ATP</name>
        <dbReference type="ChEBI" id="CHEBI:30616"/>
    </ligand>
</feature>
<dbReference type="FunFam" id="3.40.50.1000:FF:000009">
    <property type="entry name" value="Phospholipid-transporting ATPase"/>
    <property type="match status" value="1"/>
</dbReference>
<dbReference type="SFLD" id="SFLDF00027">
    <property type="entry name" value="p-type_atpase"/>
    <property type="match status" value="1"/>
</dbReference>
<dbReference type="InterPro" id="IPR032630">
    <property type="entry name" value="P_typ_ATPase_c"/>
</dbReference>
<keyword evidence="12" id="KW-0445">Lipid transport</keyword>
<evidence type="ECO:0000313" key="22">
    <source>
        <dbReference type="Proteomes" id="UP000187209"/>
    </source>
</evidence>
<feature type="binding site" evidence="17">
    <location>
        <position position="741"/>
    </location>
    <ligand>
        <name>Mg(2+)</name>
        <dbReference type="ChEBI" id="CHEBI:18420"/>
    </ligand>
</feature>
<evidence type="ECO:0000313" key="21">
    <source>
        <dbReference type="EMBL" id="OMJ71781.1"/>
    </source>
</evidence>
<comment type="subcellular location">
    <subcellularLocation>
        <location evidence="2">Endomembrane system</location>
        <topology evidence="2">Multi-pass membrane protein</topology>
    </subcellularLocation>
    <subcellularLocation>
        <location evidence="18">Membrane</location>
        <topology evidence="18">Multi-pass membrane protein</topology>
    </subcellularLocation>
</comment>
<evidence type="ECO:0000256" key="5">
    <source>
        <dbReference type="ARBA" id="ARBA00022692"/>
    </source>
</evidence>
<feature type="binding site" evidence="16">
    <location>
        <position position="491"/>
    </location>
    <ligand>
        <name>ATP</name>
        <dbReference type="ChEBI" id="CHEBI:30616"/>
    </ligand>
</feature>
<dbReference type="InterPro" id="IPR032631">
    <property type="entry name" value="P-type_ATPase_N"/>
</dbReference>
<dbReference type="Gene3D" id="3.40.1110.10">
    <property type="entry name" value="Calcium-transporting ATPase, cytoplasmic domain N"/>
    <property type="match status" value="1"/>
</dbReference>
<feature type="binding site" evidence="16">
    <location>
        <position position="711"/>
    </location>
    <ligand>
        <name>ATP</name>
        <dbReference type="ChEBI" id="CHEBI:30616"/>
    </ligand>
</feature>
<dbReference type="InterPro" id="IPR001757">
    <property type="entry name" value="P_typ_ATPase"/>
</dbReference>
<feature type="transmembrane region" description="Helical" evidence="18">
    <location>
        <begin position="826"/>
        <end position="846"/>
    </location>
</feature>
<dbReference type="OrthoDB" id="377733at2759"/>
<feature type="transmembrane region" description="Helical" evidence="18">
    <location>
        <begin position="876"/>
        <end position="897"/>
    </location>
</feature>
<protein>
    <recommendedName>
        <fullName evidence="18">Phospholipid-transporting ATPase</fullName>
        <ecNumber evidence="18">7.6.2.1</ecNumber>
    </recommendedName>
</protein>
<keyword evidence="9 17" id="KW-0460">Magnesium</keyword>
<evidence type="ECO:0000256" key="3">
    <source>
        <dbReference type="ARBA" id="ARBA00008109"/>
    </source>
</evidence>
<proteinExistence type="inferred from homology"/>
<comment type="similarity">
    <text evidence="3 18">Belongs to the cation transport ATPase (P-type) (TC 3.A.3) family. Type IV subfamily.</text>
</comment>
<feature type="binding site" evidence="16">
    <location>
        <position position="627"/>
    </location>
    <ligand>
        <name>ATP</name>
        <dbReference type="ChEBI" id="CHEBI:30616"/>
    </ligand>
</feature>
<evidence type="ECO:0000256" key="10">
    <source>
        <dbReference type="ARBA" id="ARBA00022967"/>
    </source>
</evidence>
<keyword evidence="6 17" id="KW-0479">Metal-binding</keyword>